<keyword evidence="2" id="KW-1185">Reference proteome</keyword>
<dbReference type="EMBL" id="JALLPB020000068">
    <property type="protein sequence ID" value="KAL3822368.1"/>
    <property type="molecule type" value="Genomic_DNA"/>
</dbReference>
<dbReference type="Proteomes" id="UP001530377">
    <property type="component" value="Unassembled WGS sequence"/>
</dbReference>
<dbReference type="AlphaFoldDB" id="A0ABD3SCW6"/>
<proteinExistence type="predicted"/>
<accession>A0ABD3SCW6</accession>
<organism evidence="1 2">
    <name type="scientific">Cyclostephanos tholiformis</name>
    <dbReference type="NCBI Taxonomy" id="382380"/>
    <lineage>
        <taxon>Eukaryota</taxon>
        <taxon>Sar</taxon>
        <taxon>Stramenopiles</taxon>
        <taxon>Ochrophyta</taxon>
        <taxon>Bacillariophyta</taxon>
        <taxon>Coscinodiscophyceae</taxon>
        <taxon>Thalassiosirophycidae</taxon>
        <taxon>Stephanodiscales</taxon>
        <taxon>Stephanodiscaceae</taxon>
        <taxon>Cyclostephanos</taxon>
    </lineage>
</organism>
<comment type="caution">
    <text evidence="1">The sequence shown here is derived from an EMBL/GenBank/DDBJ whole genome shotgun (WGS) entry which is preliminary data.</text>
</comment>
<name>A0ABD3SCW6_9STRA</name>
<evidence type="ECO:0000313" key="2">
    <source>
        <dbReference type="Proteomes" id="UP001530377"/>
    </source>
</evidence>
<gene>
    <name evidence="1" type="ORF">ACHAXA_001745</name>
</gene>
<reference evidence="1 2" key="1">
    <citation type="submission" date="2024-10" db="EMBL/GenBank/DDBJ databases">
        <title>Updated reference genomes for cyclostephanoid diatoms.</title>
        <authorList>
            <person name="Roberts W.R."/>
            <person name="Alverson A.J."/>
        </authorList>
    </citation>
    <scope>NUCLEOTIDE SEQUENCE [LARGE SCALE GENOMIC DNA]</scope>
    <source>
        <strain evidence="1 2">AJA228-03</strain>
    </source>
</reference>
<protein>
    <submittedName>
        <fullName evidence="1">Uncharacterized protein</fullName>
    </submittedName>
</protein>
<sequence>MPNPYGAQRELLAMNRQTNEISRHQSVPRGTVGVSTSASTGQGQSVQYVSAQAQHNFQRSDIRHYSFASSMDLISSTHASATAHVNEYQSPQSQPLHSGLFLSSSHHTSHTAAAGDLLTMSRRALEPLQLNSFTKKRSFTTTAEAAATDNAGELNFIRSYSVPTQGLYNPLNPTQQLIQQHIHPSEHGNPIEKKELLIPNQSPSTSHQEHRTIRRCLRSDSFEMMEDD</sequence>
<evidence type="ECO:0000313" key="1">
    <source>
        <dbReference type="EMBL" id="KAL3822368.1"/>
    </source>
</evidence>